<comment type="caution">
    <text evidence="2">The sequence shown here is derived from an EMBL/GenBank/DDBJ whole genome shotgun (WGS) entry which is preliminary data.</text>
</comment>
<organism evidence="2 3">
    <name type="scientific">Candidatus Limisoma faecipullorum</name>
    <dbReference type="NCBI Taxonomy" id="2840854"/>
    <lineage>
        <taxon>Bacteria</taxon>
        <taxon>Pseudomonadati</taxon>
        <taxon>Bacteroidota</taxon>
        <taxon>Bacteroidia</taxon>
        <taxon>Bacteroidales</taxon>
        <taxon>Candidatus Limisoma</taxon>
    </lineage>
</organism>
<dbReference type="EMBL" id="JADIMC010000033">
    <property type="protein sequence ID" value="MBO8475870.1"/>
    <property type="molecule type" value="Genomic_DNA"/>
</dbReference>
<dbReference type="PANTHER" id="PTHR37833:SF1">
    <property type="entry name" value="SIGNAL PEPTIDE PROTEIN"/>
    <property type="match status" value="1"/>
</dbReference>
<dbReference type="InterPro" id="IPR011467">
    <property type="entry name" value="DUF1573"/>
</dbReference>
<evidence type="ECO:0000313" key="3">
    <source>
        <dbReference type="Proteomes" id="UP000823598"/>
    </source>
</evidence>
<feature type="chain" id="PRO_5038680349" evidence="1">
    <location>
        <begin position="21"/>
        <end position="128"/>
    </location>
</feature>
<feature type="signal peptide" evidence="1">
    <location>
        <begin position="1"/>
        <end position="20"/>
    </location>
</feature>
<reference evidence="2" key="2">
    <citation type="journal article" date="2021" name="PeerJ">
        <title>Extensive microbial diversity within the chicken gut microbiome revealed by metagenomics and culture.</title>
        <authorList>
            <person name="Gilroy R."/>
            <person name="Ravi A."/>
            <person name="Getino M."/>
            <person name="Pursley I."/>
            <person name="Horton D.L."/>
            <person name="Alikhan N.F."/>
            <person name="Baker D."/>
            <person name="Gharbi K."/>
            <person name="Hall N."/>
            <person name="Watson M."/>
            <person name="Adriaenssens E.M."/>
            <person name="Foster-Nyarko E."/>
            <person name="Jarju S."/>
            <person name="Secka A."/>
            <person name="Antonio M."/>
            <person name="Oren A."/>
            <person name="Chaudhuri R.R."/>
            <person name="La Ragione R."/>
            <person name="Hildebrand F."/>
            <person name="Pallen M.J."/>
        </authorList>
    </citation>
    <scope>NUCLEOTIDE SEQUENCE</scope>
    <source>
        <strain evidence="2">6919</strain>
    </source>
</reference>
<dbReference type="Gene3D" id="2.60.40.10">
    <property type="entry name" value="Immunoglobulins"/>
    <property type="match status" value="1"/>
</dbReference>
<dbReference type="InterPro" id="IPR013783">
    <property type="entry name" value="Ig-like_fold"/>
</dbReference>
<evidence type="ECO:0000256" key="1">
    <source>
        <dbReference type="SAM" id="SignalP"/>
    </source>
</evidence>
<accession>A0A9D9IP68</accession>
<reference evidence="2" key="1">
    <citation type="submission" date="2020-10" db="EMBL/GenBank/DDBJ databases">
        <authorList>
            <person name="Gilroy R."/>
        </authorList>
    </citation>
    <scope>NUCLEOTIDE SEQUENCE</scope>
    <source>
        <strain evidence="2">6919</strain>
    </source>
</reference>
<dbReference type="AlphaFoldDB" id="A0A9D9IP68"/>
<sequence length="128" mass="14029">MKRIFLMLLAALCVVFAAEAKGGKSGEISFKVKVHDFGYIKEEKGPVSYDFEFTNTGSTPLLIISARAQCGCTRPEFPKQPIRPGEKGHIKVTYLPVGSGSFEKTIEVKTSNNKAILRVRGNVIPAKK</sequence>
<name>A0A9D9IP68_9BACT</name>
<gene>
    <name evidence="2" type="ORF">IAB88_02620</name>
</gene>
<protein>
    <submittedName>
        <fullName evidence="2">DUF1573 domain-containing protein</fullName>
    </submittedName>
</protein>
<dbReference type="Proteomes" id="UP000823598">
    <property type="component" value="Unassembled WGS sequence"/>
</dbReference>
<proteinExistence type="predicted"/>
<dbReference type="Pfam" id="PF07610">
    <property type="entry name" value="DUF1573"/>
    <property type="match status" value="1"/>
</dbReference>
<evidence type="ECO:0000313" key="2">
    <source>
        <dbReference type="EMBL" id="MBO8475870.1"/>
    </source>
</evidence>
<keyword evidence="1" id="KW-0732">Signal</keyword>
<dbReference type="PANTHER" id="PTHR37833">
    <property type="entry name" value="LIPOPROTEIN-RELATED"/>
    <property type="match status" value="1"/>
</dbReference>